<dbReference type="Proteomes" id="UP000050786">
    <property type="component" value="Unassembled WGS sequence"/>
</dbReference>
<name>A0A0N7LNL5_9RHOB</name>
<reference evidence="9" key="1">
    <citation type="submission" date="2015-09" db="EMBL/GenBank/DDBJ databases">
        <authorList>
            <person name="Rodrigo-Torres L."/>
            <person name="Arahal D.R."/>
        </authorList>
    </citation>
    <scope>NUCLEOTIDE SEQUENCE [LARGE SCALE GENOMIC DNA]</scope>
    <source>
        <strain evidence="9">CECT 4293</strain>
    </source>
</reference>
<dbReference type="InterPro" id="IPR018076">
    <property type="entry name" value="T2SS_GspF_dom"/>
</dbReference>
<feature type="transmembrane region" description="Helical" evidence="6">
    <location>
        <begin position="6"/>
        <end position="25"/>
    </location>
</feature>
<evidence type="ECO:0000256" key="2">
    <source>
        <dbReference type="ARBA" id="ARBA00022475"/>
    </source>
</evidence>
<evidence type="ECO:0000313" key="8">
    <source>
        <dbReference type="EMBL" id="CUH42756.1"/>
    </source>
</evidence>
<keyword evidence="2" id="KW-1003">Cell membrane</keyword>
<keyword evidence="3 6" id="KW-0812">Transmembrane</keyword>
<evidence type="ECO:0000256" key="3">
    <source>
        <dbReference type="ARBA" id="ARBA00022692"/>
    </source>
</evidence>
<keyword evidence="4 6" id="KW-1133">Transmembrane helix</keyword>
<evidence type="ECO:0000256" key="6">
    <source>
        <dbReference type="SAM" id="Phobius"/>
    </source>
</evidence>
<evidence type="ECO:0000259" key="7">
    <source>
        <dbReference type="Pfam" id="PF00482"/>
    </source>
</evidence>
<keyword evidence="5 6" id="KW-0472">Membrane</keyword>
<dbReference type="GO" id="GO:0005886">
    <property type="term" value="C:plasma membrane"/>
    <property type="evidence" value="ECO:0007669"/>
    <property type="project" value="UniProtKB-SubCell"/>
</dbReference>
<dbReference type="AlphaFoldDB" id="A0A0N7LNL5"/>
<dbReference type="Pfam" id="PF00482">
    <property type="entry name" value="T2SSF"/>
    <property type="match status" value="1"/>
</dbReference>
<accession>A0A0N7LNL5</accession>
<feature type="transmembrane region" description="Helical" evidence="6">
    <location>
        <begin position="295"/>
        <end position="314"/>
    </location>
</feature>
<feature type="transmembrane region" description="Helical" evidence="6">
    <location>
        <begin position="263"/>
        <end position="283"/>
    </location>
</feature>
<evidence type="ECO:0000256" key="5">
    <source>
        <dbReference type="ARBA" id="ARBA00023136"/>
    </source>
</evidence>
<sequence>MIDLQPNTLNILVYISIFIGILLAYEGLQQLLLRRETQGEARNRRMKMIQDGASTDTVLQLLRDPAMLVAGDNPGLAARFRRLLVQAGFAINPIWVGFAAALLAAVIFVALSRVLAPELALLLGAVLAIVMPLMVLIAMKAARSNKLTKQLPDALDLMARGLKVGHPVAVTVGNVATDLPDPIGSEFGIIQDQINYGDDVATAFQDFAKRVGTEDANYLSVSIGIQHGTGGNLARVLGILSQVIRDRQIMQKKIKAISAEGRLSGSILTILPIIIGLSIEISTPSFYGDVRNDPLFPFFAYVIIGLTIAQGLILRQLVKFKF</sequence>
<gene>
    <name evidence="8" type="ORF">RUM4293_01645</name>
</gene>
<organism evidence="8 9">
    <name type="scientific">Ruegeria atlantica</name>
    <dbReference type="NCBI Taxonomy" id="81569"/>
    <lineage>
        <taxon>Bacteria</taxon>
        <taxon>Pseudomonadati</taxon>
        <taxon>Pseudomonadota</taxon>
        <taxon>Alphaproteobacteria</taxon>
        <taxon>Rhodobacterales</taxon>
        <taxon>Roseobacteraceae</taxon>
        <taxon>Ruegeria</taxon>
    </lineage>
</organism>
<dbReference type="RefSeq" id="WP_058272825.1">
    <property type="nucleotide sequence ID" value="NZ_CYPS01000026.1"/>
</dbReference>
<feature type="domain" description="Type II secretion system protein GspF" evidence="7">
    <location>
        <begin position="155"/>
        <end position="276"/>
    </location>
</feature>
<protein>
    <submittedName>
        <fullName evidence="8">Flp pilus assembly protein TadB</fullName>
    </submittedName>
</protein>
<evidence type="ECO:0000256" key="1">
    <source>
        <dbReference type="ARBA" id="ARBA00004651"/>
    </source>
</evidence>
<feature type="transmembrane region" description="Helical" evidence="6">
    <location>
        <begin position="119"/>
        <end position="139"/>
    </location>
</feature>
<comment type="subcellular location">
    <subcellularLocation>
        <location evidence="1">Cell membrane</location>
        <topology evidence="1">Multi-pass membrane protein</topology>
    </subcellularLocation>
</comment>
<feature type="transmembrane region" description="Helical" evidence="6">
    <location>
        <begin position="89"/>
        <end position="113"/>
    </location>
</feature>
<dbReference type="PANTHER" id="PTHR35007">
    <property type="entry name" value="INTEGRAL MEMBRANE PROTEIN-RELATED"/>
    <property type="match status" value="1"/>
</dbReference>
<dbReference type="PANTHER" id="PTHR35007:SF1">
    <property type="entry name" value="PILUS ASSEMBLY PROTEIN"/>
    <property type="match status" value="1"/>
</dbReference>
<evidence type="ECO:0000313" key="9">
    <source>
        <dbReference type="Proteomes" id="UP000050786"/>
    </source>
</evidence>
<evidence type="ECO:0000256" key="4">
    <source>
        <dbReference type="ARBA" id="ARBA00022989"/>
    </source>
</evidence>
<dbReference type="EMBL" id="CYPS01000026">
    <property type="protein sequence ID" value="CUH42756.1"/>
    <property type="molecule type" value="Genomic_DNA"/>
</dbReference>
<proteinExistence type="predicted"/>
<keyword evidence="9" id="KW-1185">Reference proteome</keyword>